<organism evidence="2 3">
    <name type="scientific">Peronospora matthiolae</name>
    <dbReference type="NCBI Taxonomy" id="2874970"/>
    <lineage>
        <taxon>Eukaryota</taxon>
        <taxon>Sar</taxon>
        <taxon>Stramenopiles</taxon>
        <taxon>Oomycota</taxon>
        <taxon>Peronosporomycetes</taxon>
        <taxon>Peronosporales</taxon>
        <taxon>Peronosporaceae</taxon>
        <taxon>Peronospora</taxon>
    </lineage>
</organism>
<dbReference type="EMBL" id="CAKLBY020000311">
    <property type="protein sequence ID" value="CAK7944920.1"/>
    <property type="molecule type" value="Genomic_DNA"/>
</dbReference>
<comment type="caution">
    <text evidence="2">The sequence shown here is derived from an EMBL/GenBank/DDBJ whole genome shotgun (WGS) entry which is preliminary data.</text>
</comment>
<name>A0AAV1VDL6_9STRA</name>
<dbReference type="Proteomes" id="UP001162060">
    <property type="component" value="Unassembled WGS sequence"/>
</dbReference>
<dbReference type="EMBL" id="CAKLBY020000226">
    <property type="protein sequence ID" value="CAK7936884.1"/>
    <property type="molecule type" value="Genomic_DNA"/>
</dbReference>
<evidence type="ECO:0000313" key="1">
    <source>
        <dbReference type="EMBL" id="CAK7936884.1"/>
    </source>
</evidence>
<evidence type="ECO:0000313" key="2">
    <source>
        <dbReference type="EMBL" id="CAK7944920.1"/>
    </source>
</evidence>
<evidence type="ECO:0000313" key="3">
    <source>
        <dbReference type="Proteomes" id="UP001162060"/>
    </source>
</evidence>
<proteinExistence type="predicted"/>
<accession>A0AAV1VDL6</accession>
<sequence>MGTAYTCFQYMLDHLNGVFPDDDGQLEHAIQSLLYRCKCVYSPVHFLAFFCNPFYPELRLNLTLYHGALFFDLNMGNPRLQCCMTLDPMVRRYDDLDGAELLGKFPVFCAHQEAECKEKVAISMYWQGMISSQIRERWPMLTLVLGRVYYEPGSSAGADR</sequence>
<reference evidence="2" key="1">
    <citation type="submission" date="2024-01" db="EMBL/GenBank/DDBJ databases">
        <authorList>
            <person name="Webb A."/>
        </authorList>
    </citation>
    <scope>NUCLEOTIDE SEQUENCE</scope>
    <source>
        <strain evidence="2">Pm1</strain>
    </source>
</reference>
<protein>
    <submittedName>
        <fullName evidence="2">Uncharacterized protein</fullName>
    </submittedName>
</protein>
<gene>
    <name evidence="1" type="ORF">PM001_LOCUS22034</name>
    <name evidence="2" type="ORF">PM001_LOCUS30070</name>
</gene>
<dbReference type="AlphaFoldDB" id="A0AAV1VDL6"/>